<dbReference type="EMBL" id="VTER01000001">
    <property type="protein sequence ID" value="TYS52128.1"/>
    <property type="molecule type" value="Genomic_DNA"/>
</dbReference>
<dbReference type="RefSeq" id="WP_148973108.1">
    <property type="nucleotide sequence ID" value="NZ_JBNIKT010000018.1"/>
</dbReference>
<evidence type="ECO:0000313" key="1">
    <source>
        <dbReference type="EMBL" id="TYS52128.1"/>
    </source>
</evidence>
<comment type="caution">
    <text evidence="1">The sequence shown here is derived from an EMBL/GenBank/DDBJ whole genome shotgun (WGS) entry which is preliminary data.</text>
</comment>
<protein>
    <recommendedName>
        <fullName evidence="3">Sigma-70 family RNA polymerase sigma factor</fullName>
    </recommendedName>
</protein>
<accession>A0A5D4RQP6</accession>
<evidence type="ECO:0008006" key="3">
    <source>
        <dbReference type="Google" id="ProtNLM"/>
    </source>
</evidence>
<proteinExistence type="predicted"/>
<reference evidence="1 2" key="1">
    <citation type="submission" date="2019-08" db="EMBL/GenBank/DDBJ databases">
        <title>Bacillus genomes from the desert of Cuatro Cienegas, Coahuila.</title>
        <authorList>
            <person name="Olmedo-Alvarez G."/>
        </authorList>
    </citation>
    <scope>NUCLEOTIDE SEQUENCE [LARGE SCALE GENOMIC DNA]</scope>
    <source>
        <strain evidence="1 2">CH446_14T</strain>
    </source>
</reference>
<gene>
    <name evidence="1" type="ORF">FZD51_01415</name>
</gene>
<evidence type="ECO:0000313" key="2">
    <source>
        <dbReference type="Proteomes" id="UP000322139"/>
    </source>
</evidence>
<sequence>MKAIPDAFACMARYLMEDDEASAELWNKVLLAAKRNGMENDQEAILPAAVESLRVLMRKMKSCQPAKSPAAYFYVVLDRKLKLLKAYY</sequence>
<dbReference type="AlphaFoldDB" id="A0A5D4RQP6"/>
<dbReference type="Proteomes" id="UP000322139">
    <property type="component" value="Unassembled WGS sequence"/>
</dbReference>
<name>A0A5D4RQP6_9BACI</name>
<organism evidence="1 2">
    <name type="scientific">Bacillus infantis</name>
    <dbReference type="NCBI Taxonomy" id="324767"/>
    <lineage>
        <taxon>Bacteria</taxon>
        <taxon>Bacillati</taxon>
        <taxon>Bacillota</taxon>
        <taxon>Bacilli</taxon>
        <taxon>Bacillales</taxon>
        <taxon>Bacillaceae</taxon>
        <taxon>Bacillus</taxon>
    </lineage>
</organism>